<reference evidence="1 2" key="1">
    <citation type="submission" date="2023-04" db="EMBL/GenBank/DDBJ databases">
        <title>Jannaschia ovalis sp. nov., a marine bacterium isolated from sea tidal flat.</title>
        <authorList>
            <person name="Kwon D.Y."/>
            <person name="Kim J.-J."/>
        </authorList>
    </citation>
    <scope>NUCLEOTIDE SEQUENCE [LARGE SCALE GENOMIC DNA]</scope>
    <source>
        <strain evidence="1 2">GRR-S6-38</strain>
    </source>
</reference>
<evidence type="ECO:0000313" key="1">
    <source>
        <dbReference type="EMBL" id="WGH77764.1"/>
    </source>
</evidence>
<dbReference type="EMBL" id="CP122537">
    <property type="protein sequence ID" value="WGH77764.1"/>
    <property type="molecule type" value="Genomic_DNA"/>
</dbReference>
<organism evidence="1 2">
    <name type="scientific">Jannaschia ovalis</name>
    <dbReference type="NCBI Taxonomy" id="3038773"/>
    <lineage>
        <taxon>Bacteria</taxon>
        <taxon>Pseudomonadati</taxon>
        <taxon>Pseudomonadota</taxon>
        <taxon>Alphaproteobacteria</taxon>
        <taxon>Rhodobacterales</taxon>
        <taxon>Roseobacteraceae</taxon>
        <taxon>Jannaschia</taxon>
    </lineage>
</organism>
<protein>
    <submittedName>
        <fullName evidence="1">DUF1203 domain-containing protein</fullName>
    </submittedName>
</protein>
<dbReference type="InterPro" id="IPR009593">
    <property type="entry name" value="DUF1203"/>
</dbReference>
<gene>
    <name evidence="1" type="ORF">P8627_12070</name>
</gene>
<keyword evidence="2" id="KW-1185">Reference proteome</keyword>
<proteinExistence type="predicted"/>
<evidence type="ECO:0000313" key="2">
    <source>
        <dbReference type="Proteomes" id="UP001243420"/>
    </source>
</evidence>
<dbReference type="PIRSF" id="PIRSF034110">
    <property type="entry name" value="DUF1203"/>
    <property type="match status" value="1"/>
</dbReference>
<sequence length="155" mass="16721">MAFRIHPLPAAPFADLFVLEDGALAARNARRVTVTEKPGAPCRISLEDAEPGEDVLLVNHMHLDAASPYRACHAIYVRRGVAPARPARGAVPDSIASRYLALRALDADGMIRDAALTPGAEAAETLERFLSDPMVEQVHIYYAARGCYAARATRA</sequence>
<accession>A0ABY8L902</accession>
<name>A0ABY8L902_9RHOB</name>
<dbReference type="Pfam" id="PF06718">
    <property type="entry name" value="DUF1203"/>
    <property type="match status" value="1"/>
</dbReference>
<dbReference type="Proteomes" id="UP001243420">
    <property type="component" value="Chromosome"/>
</dbReference>
<dbReference type="RefSeq" id="WP_279964366.1">
    <property type="nucleotide sequence ID" value="NZ_CP122537.1"/>
</dbReference>